<name>A0A1F7SLW0_9BACT</name>
<evidence type="ECO:0000313" key="4">
    <source>
        <dbReference type="Proteomes" id="UP000178082"/>
    </source>
</evidence>
<gene>
    <name evidence="3" type="ORF">A3G31_05345</name>
</gene>
<evidence type="ECO:0000259" key="2">
    <source>
        <dbReference type="PROSITE" id="PS50975"/>
    </source>
</evidence>
<evidence type="ECO:0000256" key="1">
    <source>
        <dbReference type="PROSITE-ProRule" id="PRU00409"/>
    </source>
</evidence>
<dbReference type="STRING" id="1817883.A3G31_05345"/>
<organism evidence="3 4">
    <name type="scientific">Candidatus Schekmanbacteria bacterium RIFCSPLOWO2_12_FULL_38_15</name>
    <dbReference type="NCBI Taxonomy" id="1817883"/>
    <lineage>
        <taxon>Bacteria</taxon>
        <taxon>Candidatus Schekmaniibacteriota</taxon>
    </lineage>
</organism>
<comment type="caution">
    <text evidence="3">The sequence shown here is derived from an EMBL/GenBank/DDBJ whole genome shotgun (WGS) entry which is preliminary data.</text>
</comment>
<dbReference type="AlphaFoldDB" id="A0A1F7SLW0"/>
<accession>A0A1F7SLW0</accession>
<keyword evidence="1" id="KW-0547">Nucleotide-binding</keyword>
<dbReference type="Proteomes" id="UP000178082">
    <property type="component" value="Unassembled WGS sequence"/>
</dbReference>
<sequence>MKKIILTDANTYATLSVARSLARKGFEIIVGGERATDMSFYSKSVAKKFIYTSPKKSIERFLKDIKKAIDNYSPDMLIPVADKTLIVISEHRADLKAKTFLAQDKHIKTAMNKFETQKLAQSLGIKTPKTIFLNNDQWQSNLLQNAGINFPVAIKACCSADIIGDRVIGGSNTIYSNSEEELLSKLKVFQTRLHKLLVQEFIAGTIIGISGIFKNGNPIALFAYKRIRQTRPIGGPSALAESIALNDTLKTQALPLMRALEWSGPAMLEFKTGKDGEIYLLEINGRFWGSLPLSIFSGVDMPFLYFKSVNDMPVDSSETFYKVGLKGRFFWGDLLNLFLRLRGIPKWWPDISLSRIEALRDFFASFFDEKLVYLDFQSDDIVPFLIRPLSIFNELLF</sequence>
<proteinExistence type="predicted"/>
<dbReference type="SUPFAM" id="SSF56059">
    <property type="entry name" value="Glutathione synthetase ATP-binding domain-like"/>
    <property type="match status" value="1"/>
</dbReference>
<dbReference type="Pfam" id="PF15632">
    <property type="entry name" value="ATPgrasp_Ter"/>
    <property type="match status" value="1"/>
</dbReference>
<dbReference type="PROSITE" id="PS50975">
    <property type="entry name" value="ATP_GRASP"/>
    <property type="match status" value="1"/>
</dbReference>
<dbReference type="InterPro" id="IPR011761">
    <property type="entry name" value="ATP-grasp"/>
</dbReference>
<evidence type="ECO:0000313" key="3">
    <source>
        <dbReference type="EMBL" id="OGL54187.1"/>
    </source>
</evidence>
<reference evidence="3 4" key="1">
    <citation type="journal article" date="2016" name="Nat. Commun.">
        <title>Thousands of microbial genomes shed light on interconnected biogeochemical processes in an aquifer system.</title>
        <authorList>
            <person name="Anantharaman K."/>
            <person name="Brown C.T."/>
            <person name="Hug L.A."/>
            <person name="Sharon I."/>
            <person name="Castelle C.J."/>
            <person name="Probst A.J."/>
            <person name="Thomas B.C."/>
            <person name="Singh A."/>
            <person name="Wilkins M.J."/>
            <person name="Karaoz U."/>
            <person name="Brodie E.L."/>
            <person name="Williams K.H."/>
            <person name="Hubbard S.S."/>
            <person name="Banfield J.F."/>
        </authorList>
    </citation>
    <scope>NUCLEOTIDE SEQUENCE [LARGE SCALE GENOMIC DNA]</scope>
</reference>
<dbReference type="EMBL" id="MGDI01000016">
    <property type="protein sequence ID" value="OGL54187.1"/>
    <property type="molecule type" value="Genomic_DNA"/>
</dbReference>
<keyword evidence="1" id="KW-0067">ATP-binding</keyword>
<protein>
    <recommendedName>
        <fullName evidence="2">ATP-grasp domain-containing protein</fullName>
    </recommendedName>
</protein>
<dbReference type="GO" id="GO:0046872">
    <property type="term" value="F:metal ion binding"/>
    <property type="evidence" value="ECO:0007669"/>
    <property type="project" value="InterPro"/>
</dbReference>
<dbReference type="GO" id="GO:0005524">
    <property type="term" value="F:ATP binding"/>
    <property type="evidence" value="ECO:0007669"/>
    <property type="project" value="UniProtKB-UniRule"/>
</dbReference>
<feature type="domain" description="ATP-grasp" evidence="2">
    <location>
        <begin position="117"/>
        <end position="310"/>
    </location>
</feature>
<dbReference type="Gene3D" id="3.40.50.20">
    <property type="match status" value="1"/>
</dbReference>
<dbReference type="Gene3D" id="3.30.470.20">
    <property type="entry name" value="ATP-grasp fold, B domain"/>
    <property type="match status" value="1"/>
</dbReference>